<dbReference type="EC" id="3.-.-.-" evidence="3"/>
<keyword evidence="4" id="KW-1185">Reference proteome</keyword>
<dbReference type="InterPro" id="IPR036380">
    <property type="entry name" value="Isochorismatase-like_sf"/>
</dbReference>
<dbReference type="PANTHER" id="PTHR43540">
    <property type="entry name" value="PEROXYUREIDOACRYLATE/UREIDOACRYLATE AMIDOHYDROLASE-RELATED"/>
    <property type="match status" value="1"/>
</dbReference>
<dbReference type="InterPro" id="IPR000868">
    <property type="entry name" value="Isochorismatase-like_dom"/>
</dbReference>
<keyword evidence="1 3" id="KW-0378">Hydrolase</keyword>
<dbReference type="Gene3D" id="3.40.50.850">
    <property type="entry name" value="Isochorismatase-like"/>
    <property type="match status" value="1"/>
</dbReference>
<accession>A0ABU0YIC7</accession>
<sequence length="174" mass="19014">MTTALLMIDIQQGMWMEEKPPHNDQAFLKNAKALLEKARAARIPVIHIRHDGGEGDPLHEGNEGFAIRPEVAPKSGETVVTKYHCSSFRDTGLDAALKKLGVDKLVVAGMQTDFCIDTACRVAHGLGYDVTLAEDAHTTLDNSVMTAAQLIAYHGGLLKDRFARFQPVAQIDFS</sequence>
<organism evidence="3 4">
    <name type="scientific">Dongia sedimenti</name>
    <dbReference type="NCBI Taxonomy" id="3064282"/>
    <lineage>
        <taxon>Bacteria</taxon>
        <taxon>Pseudomonadati</taxon>
        <taxon>Pseudomonadota</taxon>
        <taxon>Alphaproteobacteria</taxon>
        <taxon>Rhodospirillales</taxon>
        <taxon>Dongiaceae</taxon>
        <taxon>Dongia</taxon>
    </lineage>
</organism>
<evidence type="ECO:0000259" key="2">
    <source>
        <dbReference type="Pfam" id="PF00857"/>
    </source>
</evidence>
<evidence type="ECO:0000256" key="1">
    <source>
        <dbReference type="ARBA" id="ARBA00022801"/>
    </source>
</evidence>
<name>A0ABU0YIC7_9PROT</name>
<dbReference type="GO" id="GO:0016787">
    <property type="term" value="F:hydrolase activity"/>
    <property type="evidence" value="ECO:0007669"/>
    <property type="project" value="UniProtKB-KW"/>
</dbReference>
<comment type="caution">
    <text evidence="3">The sequence shown here is derived from an EMBL/GenBank/DDBJ whole genome shotgun (WGS) entry which is preliminary data.</text>
</comment>
<dbReference type="InterPro" id="IPR050272">
    <property type="entry name" value="Isochorismatase-like_hydrls"/>
</dbReference>
<reference evidence="4" key="1">
    <citation type="submission" date="2023-08" db="EMBL/GenBank/DDBJ databases">
        <title>Rhodospirillaceae gen. nov., a novel taxon isolated from the Yangtze River Yuezi River estuary sludge.</title>
        <authorList>
            <person name="Ruan L."/>
        </authorList>
    </citation>
    <scope>NUCLEOTIDE SEQUENCE [LARGE SCALE GENOMIC DNA]</scope>
    <source>
        <strain evidence="4">R-7</strain>
    </source>
</reference>
<proteinExistence type="predicted"/>
<feature type="domain" description="Isochorismatase-like" evidence="2">
    <location>
        <begin position="3"/>
        <end position="143"/>
    </location>
</feature>
<dbReference type="Pfam" id="PF00857">
    <property type="entry name" value="Isochorismatase"/>
    <property type="match status" value="1"/>
</dbReference>
<dbReference type="CDD" id="cd01014">
    <property type="entry name" value="nicotinamidase_related"/>
    <property type="match status" value="1"/>
</dbReference>
<dbReference type="EMBL" id="JAUYVI010000002">
    <property type="protein sequence ID" value="MDQ7246972.1"/>
    <property type="molecule type" value="Genomic_DNA"/>
</dbReference>
<gene>
    <name evidence="3" type="ORF">Q8A70_04820</name>
</gene>
<dbReference type="Proteomes" id="UP001230156">
    <property type="component" value="Unassembled WGS sequence"/>
</dbReference>
<dbReference type="RefSeq" id="WP_379954383.1">
    <property type="nucleotide sequence ID" value="NZ_JAUYVI010000002.1"/>
</dbReference>
<protein>
    <submittedName>
        <fullName evidence="3">Cysteine hydrolase family protein</fullName>
        <ecNumber evidence="3">3.-.-.-</ecNumber>
    </submittedName>
</protein>
<evidence type="ECO:0000313" key="3">
    <source>
        <dbReference type="EMBL" id="MDQ7246972.1"/>
    </source>
</evidence>
<evidence type="ECO:0000313" key="4">
    <source>
        <dbReference type="Proteomes" id="UP001230156"/>
    </source>
</evidence>
<dbReference type="PANTHER" id="PTHR43540:SF14">
    <property type="entry name" value="ISOCHORISMATASE"/>
    <property type="match status" value="1"/>
</dbReference>
<dbReference type="SUPFAM" id="SSF52499">
    <property type="entry name" value="Isochorismatase-like hydrolases"/>
    <property type="match status" value="1"/>
</dbReference>